<dbReference type="AlphaFoldDB" id="A0A0F9B0F0"/>
<evidence type="ECO:0000313" key="1">
    <source>
        <dbReference type="EMBL" id="KKL07232.1"/>
    </source>
</evidence>
<reference evidence="1" key="1">
    <citation type="journal article" date="2015" name="Nature">
        <title>Complex archaea that bridge the gap between prokaryotes and eukaryotes.</title>
        <authorList>
            <person name="Spang A."/>
            <person name="Saw J.H."/>
            <person name="Jorgensen S.L."/>
            <person name="Zaremba-Niedzwiedzka K."/>
            <person name="Martijn J."/>
            <person name="Lind A.E."/>
            <person name="van Eijk R."/>
            <person name="Schleper C."/>
            <person name="Guy L."/>
            <person name="Ettema T.J."/>
        </authorList>
    </citation>
    <scope>NUCLEOTIDE SEQUENCE</scope>
</reference>
<proteinExistence type="predicted"/>
<gene>
    <name evidence="1" type="ORF">LCGC14_2588060</name>
</gene>
<protein>
    <submittedName>
        <fullName evidence="1">Uncharacterized protein</fullName>
    </submittedName>
</protein>
<name>A0A0F9B0F0_9ZZZZ</name>
<comment type="caution">
    <text evidence="1">The sequence shown here is derived from an EMBL/GenBank/DDBJ whole genome shotgun (WGS) entry which is preliminary data.</text>
</comment>
<sequence>MNRGNAGKGSVYRPVNKERYDRNYERIFRKKGGLSREDCVMGSTCGSDCNDCLVGKMIEATK</sequence>
<dbReference type="EMBL" id="LAZR01043371">
    <property type="protein sequence ID" value="KKL07232.1"/>
    <property type="molecule type" value="Genomic_DNA"/>
</dbReference>
<accession>A0A0F9B0F0</accession>
<organism evidence="1">
    <name type="scientific">marine sediment metagenome</name>
    <dbReference type="NCBI Taxonomy" id="412755"/>
    <lineage>
        <taxon>unclassified sequences</taxon>
        <taxon>metagenomes</taxon>
        <taxon>ecological metagenomes</taxon>
    </lineage>
</organism>